<name>A0A369AJG8_9BURK</name>
<dbReference type="RefSeq" id="WP_114483409.1">
    <property type="nucleotide sequence ID" value="NZ_QPJU01000005.1"/>
</dbReference>
<evidence type="ECO:0000313" key="6">
    <source>
        <dbReference type="Proteomes" id="UP000252174"/>
    </source>
</evidence>
<evidence type="ECO:0000256" key="1">
    <source>
        <dbReference type="ARBA" id="ARBA00004370"/>
    </source>
</evidence>
<dbReference type="PANTHER" id="PTHR35603:SF2">
    <property type="entry name" value="OUTER MEMBRANE LIPOPROTEIN"/>
    <property type="match status" value="1"/>
</dbReference>
<dbReference type="InterPro" id="IPR051407">
    <property type="entry name" value="Bact_OM_lipoprot/Surf_antigen"/>
</dbReference>
<dbReference type="Proteomes" id="UP000252174">
    <property type="component" value="Unassembled WGS sequence"/>
</dbReference>
<evidence type="ECO:0000256" key="4">
    <source>
        <dbReference type="SAM" id="SignalP"/>
    </source>
</evidence>
<dbReference type="EMBL" id="QPJU01000005">
    <property type="protein sequence ID" value="RCX09549.1"/>
    <property type="molecule type" value="Genomic_DNA"/>
</dbReference>
<accession>A0A369AJG8</accession>
<evidence type="ECO:0000256" key="3">
    <source>
        <dbReference type="SAM" id="MobiDB-lite"/>
    </source>
</evidence>
<evidence type="ECO:0000256" key="2">
    <source>
        <dbReference type="ARBA" id="ARBA00023136"/>
    </source>
</evidence>
<evidence type="ECO:0000313" key="5">
    <source>
        <dbReference type="EMBL" id="RCX09549.1"/>
    </source>
</evidence>
<dbReference type="AlphaFoldDB" id="A0A369AJG8"/>
<sequence length="229" mass="24235">MRKTIIFCSVTMLAMLASAQQVPQEQARVISATPVIQQVAIPQQVCSNETIYSNNQPTGAGAVLGALAGGAAGNTIGNGGGRAAATAVGIIGGALLGNQVESNAHPAQQNVQRCTTETRYENRTIGYDVVYEYAGRRYTTRTPTDPGPTIPVVVQPVVTTPASPPPASYTTPQQQAPTYPPASTPPGTYTPAPLSYYYQPWVPVYALMPAVSLQLGYANIHSASHWRRH</sequence>
<comment type="caution">
    <text evidence="5">The sequence shown here is derived from an EMBL/GenBank/DDBJ whole genome shotgun (WGS) entry which is preliminary data.</text>
</comment>
<reference evidence="5 6" key="1">
    <citation type="submission" date="2018-07" db="EMBL/GenBank/DDBJ databases">
        <title>Genomic Encyclopedia of Type Strains, Phase IV (KMG-IV): sequencing the most valuable type-strain genomes for metagenomic binning, comparative biology and taxonomic classification.</title>
        <authorList>
            <person name="Goeker M."/>
        </authorList>
    </citation>
    <scope>NUCLEOTIDE SEQUENCE [LARGE SCALE GENOMIC DNA]</scope>
    <source>
        <strain evidence="5 6">DSM 100911</strain>
    </source>
</reference>
<proteinExistence type="predicted"/>
<dbReference type="GO" id="GO:0016020">
    <property type="term" value="C:membrane"/>
    <property type="evidence" value="ECO:0007669"/>
    <property type="project" value="UniProtKB-SubCell"/>
</dbReference>
<keyword evidence="2" id="KW-0472">Membrane</keyword>
<protein>
    <submittedName>
        <fullName evidence="5">Uncharacterized protein YcfJ</fullName>
    </submittedName>
</protein>
<feature type="compositionally biased region" description="Low complexity" evidence="3">
    <location>
        <begin position="168"/>
        <end position="177"/>
    </location>
</feature>
<feature type="signal peptide" evidence="4">
    <location>
        <begin position="1"/>
        <end position="19"/>
    </location>
</feature>
<organism evidence="5 6">
    <name type="scientific">Extensimonas vulgaris</name>
    <dbReference type="NCBI Taxonomy" id="1031594"/>
    <lineage>
        <taxon>Bacteria</taxon>
        <taxon>Pseudomonadati</taxon>
        <taxon>Pseudomonadota</taxon>
        <taxon>Betaproteobacteria</taxon>
        <taxon>Burkholderiales</taxon>
        <taxon>Comamonadaceae</taxon>
        <taxon>Extensimonas</taxon>
    </lineage>
</organism>
<feature type="region of interest" description="Disordered" evidence="3">
    <location>
        <begin position="159"/>
        <end position="185"/>
    </location>
</feature>
<dbReference type="OrthoDB" id="8909257at2"/>
<keyword evidence="4" id="KW-0732">Signal</keyword>
<feature type="chain" id="PRO_5016688100" evidence="4">
    <location>
        <begin position="20"/>
        <end position="229"/>
    </location>
</feature>
<comment type="subcellular location">
    <subcellularLocation>
        <location evidence="1">Membrane</location>
    </subcellularLocation>
</comment>
<dbReference type="PANTHER" id="PTHR35603">
    <property type="match status" value="1"/>
</dbReference>
<gene>
    <name evidence="5" type="ORF">DFR45_105179</name>
</gene>
<keyword evidence="6" id="KW-1185">Reference proteome</keyword>